<dbReference type="OrthoDB" id="5819478at2759"/>
<keyword evidence="3" id="KW-1185">Reference proteome</keyword>
<gene>
    <name evidence="2" type="ORF">SPIL2461_LOCUS11677</name>
</gene>
<keyword evidence="1" id="KW-0812">Transmembrane</keyword>
<feature type="transmembrane region" description="Helical" evidence="1">
    <location>
        <begin position="63"/>
        <end position="83"/>
    </location>
</feature>
<sequence length="320" mass="36223">MEGSKDEKPIYPFYKVNIHEARSAALVARSVPFLVFMTIVLLLFFGVLWNALLLLTITATLNVAMWLWVVSTAIFCMLGVSAAEDELHKVEAQGSAGSVADESQDNVRHTIVLPNYKEDESILETTLESLSEANGSLGFIVVLAMEAREAEARDKAKRMEEKYKDKFFKIISTHHPANLKEVHLDGSEDPELKGKASNVKWAVQQVCKQFKISDRDVLTVCDADVILHPHYFEHISSDFVKLKEDKSHLRTMWQAPQLPWRNFYESPVVSRVWGYISSLWEFGGVSSILYGWHHMVFSAYSLPLELARDVGCWDGDVIAE</sequence>
<keyword evidence="1" id="KW-1133">Transmembrane helix</keyword>
<accession>A0A812S786</accession>
<dbReference type="Gene3D" id="3.90.550.10">
    <property type="entry name" value="Spore Coat Polysaccharide Biosynthesis Protein SpsA, Chain A"/>
    <property type="match status" value="1"/>
</dbReference>
<keyword evidence="1" id="KW-0472">Membrane</keyword>
<proteinExistence type="predicted"/>
<dbReference type="InterPro" id="IPR029044">
    <property type="entry name" value="Nucleotide-diphossugar_trans"/>
</dbReference>
<organism evidence="2 3">
    <name type="scientific">Symbiodinium pilosum</name>
    <name type="common">Dinoflagellate</name>
    <dbReference type="NCBI Taxonomy" id="2952"/>
    <lineage>
        <taxon>Eukaryota</taxon>
        <taxon>Sar</taxon>
        <taxon>Alveolata</taxon>
        <taxon>Dinophyceae</taxon>
        <taxon>Suessiales</taxon>
        <taxon>Symbiodiniaceae</taxon>
        <taxon>Symbiodinium</taxon>
    </lineage>
</organism>
<comment type="caution">
    <text evidence="2">The sequence shown here is derived from an EMBL/GenBank/DDBJ whole genome shotgun (WGS) entry which is preliminary data.</text>
</comment>
<dbReference type="Proteomes" id="UP000649617">
    <property type="component" value="Unassembled WGS sequence"/>
</dbReference>
<protein>
    <recommendedName>
        <fullName evidence="4">Glycosyltransferase 2-like domain-containing protein</fullName>
    </recommendedName>
</protein>
<evidence type="ECO:0008006" key="4">
    <source>
        <dbReference type="Google" id="ProtNLM"/>
    </source>
</evidence>
<feature type="transmembrane region" description="Helical" evidence="1">
    <location>
        <begin position="31"/>
        <end position="57"/>
    </location>
</feature>
<name>A0A812S786_SYMPI</name>
<dbReference type="AlphaFoldDB" id="A0A812S786"/>
<dbReference type="SUPFAM" id="SSF53448">
    <property type="entry name" value="Nucleotide-diphospho-sugar transferases"/>
    <property type="match status" value="1"/>
</dbReference>
<feature type="non-terminal residue" evidence="2">
    <location>
        <position position="320"/>
    </location>
</feature>
<dbReference type="EMBL" id="CAJNIZ010022958">
    <property type="protein sequence ID" value="CAE7465376.1"/>
    <property type="molecule type" value="Genomic_DNA"/>
</dbReference>
<reference evidence="2" key="1">
    <citation type="submission" date="2021-02" db="EMBL/GenBank/DDBJ databases">
        <authorList>
            <person name="Dougan E. K."/>
            <person name="Rhodes N."/>
            <person name="Thang M."/>
            <person name="Chan C."/>
        </authorList>
    </citation>
    <scope>NUCLEOTIDE SEQUENCE</scope>
</reference>
<evidence type="ECO:0000313" key="2">
    <source>
        <dbReference type="EMBL" id="CAE7465376.1"/>
    </source>
</evidence>
<evidence type="ECO:0000313" key="3">
    <source>
        <dbReference type="Proteomes" id="UP000649617"/>
    </source>
</evidence>
<evidence type="ECO:0000256" key="1">
    <source>
        <dbReference type="SAM" id="Phobius"/>
    </source>
</evidence>
<dbReference type="PANTHER" id="PTHR36851">
    <property type="entry name" value="UNNAMED PRODUCT"/>
    <property type="match status" value="1"/>
</dbReference>
<dbReference type="PANTHER" id="PTHR36851:SF1">
    <property type="entry name" value="GLYCO_TRANS_2-LIKE DOMAIN-CONTAINING PROTEIN"/>
    <property type="match status" value="1"/>
</dbReference>